<name>A0A553JSU1_SHEHA</name>
<sequence>MRVVKSKLVERKYSVFITTFFDDSVYFSSKIRGPESAKASFKWARDQKNNRPLVQRYLKYNGEAESVKFASGVSKLEAELIKYILIESYLSHGHVILNIKMKKEILLNSKRISFIQRQCMCGYNRAVELTSIIDKLISNKSTLATDIT</sequence>
<proteinExistence type="predicted"/>
<dbReference type="Proteomes" id="UP000318126">
    <property type="component" value="Unassembled WGS sequence"/>
</dbReference>
<evidence type="ECO:0000313" key="2">
    <source>
        <dbReference type="Proteomes" id="UP000318126"/>
    </source>
</evidence>
<evidence type="ECO:0000313" key="1">
    <source>
        <dbReference type="EMBL" id="TRY15524.1"/>
    </source>
</evidence>
<dbReference type="RefSeq" id="WP_143563562.1">
    <property type="nucleotide sequence ID" value="NZ_BMPL01000009.1"/>
</dbReference>
<protein>
    <submittedName>
        <fullName evidence="1">Uncharacterized protein</fullName>
    </submittedName>
</protein>
<dbReference type="OrthoDB" id="9909038at2"/>
<gene>
    <name evidence="1" type="ORF">FN961_05565</name>
</gene>
<reference evidence="2" key="1">
    <citation type="submission" date="2019-07" db="EMBL/GenBank/DDBJ databases">
        <title>Shewanella sp. YLB-08 draft genomic sequence.</title>
        <authorList>
            <person name="Yu L."/>
        </authorList>
    </citation>
    <scope>NUCLEOTIDE SEQUENCE [LARGE SCALE GENOMIC DNA]</scope>
    <source>
        <strain evidence="2">JCM 20706</strain>
    </source>
</reference>
<organism evidence="1 2">
    <name type="scientific">Shewanella hanedai</name>
    <name type="common">Alteromonas hanedai</name>
    <dbReference type="NCBI Taxonomy" id="25"/>
    <lineage>
        <taxon>Bacteria</taxon>
        <taxon>Pseudomonadati</taxon>
        <taxon>Pseudomonadota</taxon>
        <taxon>Gammaproteobacteria</taxon>
        <taxon>Alteromonadales</taxon>
        <taxon>Shewanellaceae</taxon>
        <taxon>Shewanella</taxon>
    </lineage>
</organism>
<dbReference type="EMBL" id="VKGK01000004">
    <property type="protein sequence ID" value="TRY15524.1"/>
    <property type="molecule type" value="Genomic_DNA"/>
</dbReference>
<accession>A0A553JSU1</accession>
<comment type="caution">
    <text evidence="1">The sequence shown here is derived from an EMBL/GenBank/DDBJ whole genome shotgun (WGS) entry which is preliminary data.</text>
</comment>
<keyword evidence="2" id="KW-1185">Reference proteome</keyword>
<dbReference type="AlphaFoldDB" id="A0A553JSU1"/>